<dbReference type="InterPro" id="IPR002925">
    <property type="entry name" value="Dienelactn_hydro"/>
</dbReference>
<dbReference type="RefSeq" id="WP_344641453.1">
    <property type="nucleotide sequence ID" value="NZ_BAAATR010000090.1"/>
</dbReference>
<dbReference type="SUPFAM" id="SSF53474">
    <property type="entry name" value="alpha/beta-Hydrolases"/>
    <property type="match status" value="1"/>
</dbReference>
<proteinExistence type="predicted"/>
<dbReference type="Proteomes" id="UP001500305">
    <property type="component" value="Unassembled WGS sequence"/>
</dbReference>
<name>A0ABP5S0Q0_9ACTN</name>
<evidence type="ECO:0000259" key="1">
    <source>
        <dbReference type="Pfam" id="PF01738"/>
    </source>
</evidence>
<evidence type="ECO:0000313" key="3">
    <source>
        <dbReference type="Proteomes" id="UP001500305"/>
    </source>
</evidence>
<dbReference type="PANTHER" id="PTHR46623:SF6">
    <property type="entry name" value="ALPHA_BETA-HYDROLASES SUPERFAMILY PROTEIN"/>
    <property type="match status" value="1"/>
</dbReference>
<gene>
    <name evidence="2" type="ORF">GCM10010430_79670</name>
</gene>
<keyword evidence="3" id="KW-1185">Reference proteome</keyword>
<evidence type="ECO:0000313" key="2">
    <source>
        <dbReference type="EMBL" id="GAA2281757.1"/>
    </source>
</evidence>
<protein>
    <recommendedName>
        <fullName evidence="1">Dienelactone hydrolase domain-containing protein</fullName>
    </recommendedName>
</protein>
<comment type="caution">
    <text evidence="2">The sequence shown here is derived from an EMBL/GenBank/DDBJ whole genome shotgun (WGS) entry which is preliminary data.</text>
</comment>
<dbReference type="EMBL" id="BAAATR010000090">
    <property type="protein sequence ID" value="GAA2281757.1"/>
    <property type="molecule type" value="Genomic_DNA"/>
</dbReference>
<organism evidence="2 3">
    <name type="scientific">Kitasatospora cystarginea</name>
    <dbReference type="NCBI Taxonomy" id="58350"/>
    <lineage>
        <taxon>Bacteria</taxon>
        <taxon>Bacillati</taxon>
        <taxon>Actinomycetota</taxon>
        <taxon>Actinomycetes</taxon>
        <taxon>Kitasatosporales</taxon>
        <taxon>Streptomycetaceae</taxon>
        <taxon>Kitasatospora</taxon>
    </lineage>
</organism>
<accession>A0ABP5S0Q0</accession>
<dbReference type="Gene3D" id="3.40.50.1820">
    <property type="entry name" value="alpha/beta hydrolase"/>
    <property type="match status" value="1"/>
</dbReference>
<dbReference type="InterPro" id="IPR051049">
    <property type="entry name" value="Dienelactone_hydrolase-like"/>
</dbReference>
<dbReference type="InterPro" id="IPR029058">
    <property type="entry name" value="AB_hydrolase_fold"/>
</dbReference>
<dbReference type="Pfam" id="PF01738">
    <property type="entry name" value="DLH"/>
    <property type="match status" value="1"/>
</dbReference>
<reference evidence="3" key="1">
    <citation type="journal article" date="2019" name="Int. J. Syst. Evol. Microbiol.">
        <title>The Global Catalogue of Microorganisms (GCM) 10K type strain sequencing project: providing services to taxonomists for standard genome sequencing and annotation.</title>
        <authorList>
            <consortium name="The Broad Institute Genomics Platform"/>
            <consortium name="The Broad Institute Genome Sequencing Center for Infectious Disease"/>
            <person name="Wu L."/>
            <person name="Ma J."/>
        </authorList>
    </citation>
    <scope>NUCLEOTIDE SEQUENCE [LARGE SCALE GENOMIC DNA]</scope>
    <source>
        <strain evidence="3">JCM 7356</strain>
    </source>
</reference>
<feature type="domain" description="Dienelactone hydrolase" evidence="1">
    <location>
        <begin position="3"/>
        <end position="142"/>
    </location>
</feature>
<dbReference type="PANTHER" id="PTHR46623">
    <property type="entry name" value="CARBOXYMETHYLENEBUTENOLIDASE-RELATED"/>
    <property type="match status" value="1"/>
</dbReference>
<sequence>MTREQVLADVGTAIGHLRAASSGRVAMVGLSMGGHIAYLAATAHDLDAVVVFYGGWLPTTEVPLGRPEPTLSRTAAITARVLFLVGEHDHIIPPNSQQEIRDALHGASVSHEFVVYPGVGHRFLDTDPDAAKHAWKRVQAFLTGPDHAEQLAHQAR</sequence>